<protein>
    <submittedName>
        <fullName evidence="2">Uncharacterized protein</fullName>
    </submittedName>
</protein>
<proteinExistence type="predicted"/>
<accession>A0AAD7S7P7</accession>
<evidence type="ECO:0000256" key="1">
    <source>
        <dbReference type="SAM" id="Phobius"/>
    </source>
</evidence>
<keyword evidence="1" id="KW-0472">Membrane</keyword>
<sequence>MYLSSPAYHIVKTTKALFIEVKVDLKLSFSPFAFSFPAFSFQGFHCHGVSPWCFLSALRFGLVFLLALFVSLFEVCVFEFVSFWFLPGISLPRIISGSKRFIKGTGFGCVISTFLT</sequence>
<evidence type="ECO:0000313" key="3">
    <source>
        <dbReference type="Proteomes" id="UP001221898"/>
    </source>
</evidence>
<reference evidence="2" key="1">
    <citation type="journal article" date="2023" name="Science">
        <title>Genome structures resolve the early diversification of teleost fishes.</title>
        <authorList>
            <person name="Parey E."/>
            <person name="Louis A."/>
            <person name="Montfort J."/>
            <person name="Bouchez O."/>
            <person name="Roques C."/>
            <person name="Iampietro C."/>
            <person name="Lluch J."/>
            <person name="Castinel A."/>
            <person name="Donnadieu C."/>
            <person name="Desvignes T."/>
            <person name="Floi Bucao C."/>
            <person name="Jouanno E."/>
            <person name="Wen M."/>
            <person name="Mejri S."/>
            <person name="Dirks R."/>
            <person name="Jansen H."/>
            <person name="Henkel C."/>
            <person name="Chen W.J."/>
            <person name="Zahm M."/>
            <person name="Cabau C."/>
            <person name="Klopp C."/>
            <person name="Thompson A.W."/>
            <person name="Robinson-Rechavi M."/>
            <person name="Braasch I."/>
            <person name="Lecointre G."/>
            <person name="Bobe J."/>
            <person name="Postlethwait J.H."/>
            <person name="Berthelot C."/>
            <person name="Roest Crollius H."/>
            <person name="Guiguen Y."/>
        </authorList>
    </citation>
    <scope>NUCLEOTIDE SEQUENCE</scope>
    <source>
        <strain evidence="2">NC1722</strain>
    </source>
</reference>
<comment type="caution">
    <text evidence="2">The sequence shown here is derived from an EMBL/GenBank/DDBJ whole genome shotgun (WGS) entry which is preliminary data.</text>
</comment>
<keyword evidence="1" id="KW-1133">Transmembrane helix</keyword>
<keyword evidence="3" id="KW-1185">Reference proteome</keyword>
<organism evidence="2 3">
    <name type="scientific">Aldrovandia affinis</name>
    <dbReference type="NCBI Taxonomy" id="143900"/>
    <lineage>
        <taxon>Eukaryota</taxon>
        <taxon>Metazoa</taxon>
        <taxon>Chordata</taxon>
        <taxon>Craniata</taxon>
        <taxon>Vertebrata</taxon>
        <taxon>Euteleostomi</taxon>
        <taxon>Actinopterygii</taxon>
        <taxon>Neopterygii</taxon>
        <taxon>Teleostei</taxon>
        <taxon>Notacanthiformes</taxon>
        <taxon>Halosauridae</taxon>
        <taxon>Aldrovandia</taxon>
    </lineage>
</organism>
<dbReference type="EMBL" id="JAINUG010000098">
    <property type="protein sequence ID" value="KAJ8397338.1"/>
    <property type="molecule type" value="Genomic_DNA"/>
</dbReference>
<name>A0AAD7S7P7_9TELE</name>
<gene>
    <name evidence="2" type="ORF">AAFF_G00438870</name>
</gene>
<feature type="non-terminal residue" evidence="2">
    <location>
        <position position="116"/>
    </location>
</feature>
<evidence type="ECO:0000313" key="2">
    <source>
        <dbReference type="EMBL" id="KAJ8397338.1"/>
    </source>
</evidence>
<dbReference type="Proteomes" id="UP001221898">
    <property type="component" value="Unassembled WGS sequence"/>
</dbReference>
<feature type="transmembrane region" description="Helical" evidence="1">
    <location>
        <begin position="60"/>
        <end position="86"/>
    </location>
</feature>
<dbReference type="AlphaFoldDB" id="A0AAD7S7P7"/>
<keyword evidence="1" id="KW-0812">Transmembrane</keyword>